<dbReference type="InterPro" id="IPR018801">
    <property type="entry name" value="TM129"/>
</dbReference>
<proteinExistence type="inferred from homology"/>
<dbReference type="GO" id="GO:0005783">
    <property type="term" value="C:endoplasmic reticulum"/>
    <property type="evidence" value="ECO:0007669"/>
    <property type="project" value="TreeGrafter"/>
</dbReference>
<keyword evidence="6" id="KW-0732">Signal</keyword>
<organism evidence="7 8">
    <name type="scientific">Acrobeloides nanus</name>
    <dbReference type="NCBI Taxonomy" id="290746"/>
    <lineage>
        <taxon>Eukaryota</taxon>
        <taxon>Metazoa</taxon>
        <taxon>Ecdysozoa</taxon>
        <taxon>Nematoda</taxon>
        <taxon>Chromadorea</taxon>
        <taxon>Rhabditida</taxon>
        <taxon>Tylenchina</taxon>
        <taxon>Cephalobomorpha</taxon>
        <taxon>Cephaloboidea</taxon>
        <taxon>Cephalobidae</taxon>
        <taxon>Acrobeloides</taxon>
    </lineage>
</organism>
<comment type="subcellular location">
    <subcellularLocation>
        <location evidence="1">Membrane</location>
        <topology evidence="1">Multi-pass membrane protein</topology>
    </subcellularLocation>
</comment>
<dbReference type="PANTHER" id="PTHR31322:SF2">
    <property type="entry name" value="E3 UBIQUITIN-PROTEIN LIGASE TM129"/>
    <property type="match status" value="1"/>
</dbReference>
<dbReference type="GO" id="GO:0061630">
    <property type="term" value="F:ubiquitin protein ligase activity"/>
    <property type="evidence" value="ECO:0007669"/>
    <property type="project" value="InterPro"/>
</dbReference>
<evidence type="ECO:0000256" key="4">
    <source>
        <dbReference type="ARBA" id="ARBA00022989"/>
    </source>
</evidence>
<dbReference type="Proteomes" id="UP000887540">
    <property type="component" value="Unplaced"/>
</dbReference>
<feature type="signal peptide" evidence="6">
    <location>
        <begin position="1"/>
        <end position="17"/>
    </location>
</feature>
<keyword evidence="3" id="KW-0812">Transmembrane</keyword>
<evidence type="ECO:0000256" key="5">
    <source>
        <dbReference type="ARBA" id="ARBA00023136"/>
    </source>
</evidence>
<keyword evidence="5" id="KW-0472">Membrane</keyword>
<sequence>MPACLLVFAFFLNMSCHKEFSCFILSYDNFKIEYIGYSRAIVTDSWILIISNYTVDFAQTSDLIFRVVKVANHPYLSQDDSGFQLVDVEIESISKKMPNFKIRFVTVFLKQIQDNPKFVYPNKEELDPCLGCSLNLTNVKISRTCDNNTDPDGQNCGVCRCRPMWCGSCMARVFASKQNKDHPEVWMSGKADCPTCRSAFCVLDVCPLE</sequence>
<dbReference type="PANTHER" id="PTHR31322">
    <property type="entry name" value="E3 UBIQUITIN-PROTEIN LIGASE TM129"/>
    <property type="match status" value="1"/>
</dbReference>
<evidence type="ECO:0000313" key="7">
    <source>
        <dbReference type="Proteomes" id="UP000887540"/>
    </source>
</evidence>
<dbReference type="WBParaSite" id="ACRNAN_scaffold4081.g23377.t1">
    <property type="protein sequence ID" value="ACRNAN_scaffold4081.g23377.t1"/>
    <property type="gene ID" value="ACRNAN_scaffold4081.g23377"/>
</dbReference>
<name>A0A914DWS6_9BILA</name>
<dbReference type="GO" id="GO:0016020">
    <property type="term" value="C:membrane"/>
    <property type="evidence" value="ECO:0007669"/>
    <property type="project" value="UniProtKB-SubCell"/>
</dbReference>
<keyword evidence="7" id="KW-1185">Reference proteome</keyword>
<reference evidence="8" key="1">
    <citation type="submission" date="2022-11" db="UniProtKB">
        <authorList>
            <consortium name="WormBaseParasite"/>
        </authorList>
    </citation>
    <scope>IDENTIFICATION</scope>
</reference>
<feature type="chain" id="PRO_5037251649" evidence="6">
    <location>
        <begin position="18"/>
        <end position="209"/>
    </location>
</feature>
<keyword evidence="4" id="KW-1133">Transmembrane helix</keyword>
<evidence type="ECO:0000256" key="2">
    <source>
        <dbReference type="ARBA" id="ARBA00007332"/>
    </source>
</evidence>
<accession>A0A914DWS6</accession>
<evidence type="ECO:0000256" key="3">
    <source>
        <dbReference type="ARBA" id="ARBA00022692"/>
    </source>
</evidence>
<evidence type="ECO:0000256" key="1">
    <source>
        <dbReference type="ARBA" id="ARBA00004141"/>
    </source>
</evidence>
<comment type="similarity">
    <text evidence="2">Belongs to the TMEM129 family.</text>
</comment>
<evidence type="ECO:0000256" key="6">
    <source>
        <dbReference type="SAM" id="SignalP"/>
    </source>
</evidence>
<dbReference type="AlphaFoldDB" id="A0A914DWS6"/>
<evidence type="ECO:0000313" key="8">
    <source>
        <dbReference type="WBParaSite" id="ACRNAN_scaffold4081.g23377.t1"/>
    </source>
</evidence>
<dbReference type="Pfam" id="PF10272">
    <property type="entry name" value="Tmpp129"/>
    <property type="match status" value="1"/>
</dbReference>
<dbReference type="GO" id="GO:0016567">
    <property type="term" value="P:protein ubiquitination"/>
    <property type="evidence" value="ECO:0007669"/>
    <property type="project" value="InterPro"/>
</dbReference>
<protein>
    <submittedName>
        <fullName evidence="8">Uncharacterized protein</fullName>
    </submittedName>
</protein>